<comment type="caution">
    <text evidence="4">The sequence shown here is derived from an EMBL/GenBank/DDBJ whole genome shotgun (WGS) entry which is preliminary data.</text>
</comment>
<dbReference type="VEuPathDB" id="FungiDB:C8Q69DRAFT_502057"/>
<accession>A0A443HI00</accession>
<dbReference type="EMBL" id="RCNU01000020">
    <property type="protein sequence ID" value="RWQ91425.1"/>
    <property type="molecule type" value="Genomic_DNA"/>
</dbReference>
<dbReference type="GeneID" id="39601657"/>
<dbReference type="GO" id="GO:0005351">
    <property type="term" value="F:carbohydrate:proton symporter activity"/>
    <property type="evidence" value="ECO:0007669"/>
    <property type="project" value="TreeGrafter"/>
</dbReference>
<protein>
    <recommendedName>
        <fullName evidence="6">Major facilitator superfamily (MFS) profile domain-containing protein</fullName>
    </recommendedName>
</protein>
<evidence type="ECO:0008006" key="6">
    <source>
        <dbReference type="Google" id="ProtNLM"/>
    </source>
</evidence>
<feature type="transmembrane region" description="Helical" evidence="2">
    <location>
        <begin position="114"/>
        <end position="137"/>
    </location>
</feature>
<keyword evidence="2" id="KW-0472">Membrane</keyword>
<feature type="transmembrane region" description="Helical" evidence="2">
    <location>
        <begin position="54"/>
        <end position="79"/>
    </location>
</feature>
<dbReference type="PANTHER" id="PTHR48022">
    <property type="entry name" value="PLASTIDIC GLUCOSE TRANSPORTER 4"/>
    <property type="match status" value="1"/>
</dbReference>
<dbReference type="RefSeq" id="XP_028481070.1">
    <property type="nucleotide sequence ID" value="XM_028632380.1"/>
</dbReference>
<name>A0A443HI00_BYSSP</name>
<dbReference type="InterPro" id="IPR050360">
    <property type="entry name" value="MFS_Sugar_Transporters"/>
</dbReference>
<keyword evidence="2" id="KW-1133">Transmembrane helix</keyword>
<feature type="chain" id="PRO_5019149583" description="Major facilitator superfamily (MFS) profile domain-containing protein" evidence="3">
    <location>
        <begin position="22"/>
        <end position="153"/>
    </location>
</feature>
<evidence type="ECO:0000256" key="3">
    <source>
        <dbReference type="SAM" id="SignalP"/>
    </source>
</evidence>
<dbReference type="GO" id="GO:0016020">
    <property type="term" value="C:membrane"/>
    <property type="evidence" value="ECO:0007669"/>
    <property type="project" value="UniProtKB-SubCell"/>
</dbReference>
<organism evidence="4 5">
    <name type="scientific">Byssochlamys spectabilis</name>
    <name type="common">Paecilomyces variotii</name>
    <dbReference type="NCBI Taxonomy" id="264951"/>
    <lineage>
        <taxon>Eukaryota</taxon>
        <taxon>Fungi</taxon>
        <taxon>Dikarya</taxon>
        <taxon>Ascomycota</taxon>
        <taxon>Pezizomycotina</taxon>
        <taxon>Eurotiomycetes</taxon>
        <taxon>Eurotiomycetidae</taxon>
        <taxon>Eurotiales</taxon>
        <taxon>Thermoascaceae</taxon>
        <taxon>Paecilomyces</taxon>
    </lineage>
</organism>
<evidence type="ECO:0000313" key="4">
    <source>
        <dbReference type="EMBL" id="RWQ91425.1"/>
    </source>
</evidence>
<reference evidence="4 5" key="1">
    <citation type="journal article" date="2018" name="Front. Microbiol.">
        <title>Genomic and genetic insights into a cosmopolitan fungus, Paecilomyces variotii (Eurotiales).</title>
        <authorList>
            <person name="Urquhart A.S."/>
            <person name="Mondo S.J."/>
            <person name="Makela M.R."/>
            <person name="Hane J.K."/>
            <person name="Wiebenga A."/>
            <person name="He G."/>
            <person name="Mihaltcheva S."/>
            <person name="Pangilinan J."/>
            <person name="Lipzen A."/>
            <person name="Barry K."/>
            <person name="de Vries R.P."/>
            <person name="Grigoriev I.V."/>
            <person name="Idnurm A."/>
        </authorList>
    </citation>
    <scope>NUCLEOTIDE SEQUENCE [LARGE SCALE GENOMIC DNA]</scope>
    <source>
        <strain evidence="4 5">CBS 101075</strain>
    </source>
</reference>
<evidence type="ECO:0000313" key="5">
    <source>
        <dbReference type="Proteomes" id="UP000283841"/>
    </source>
</evidence>
<feature type="transmembrane region" description="Helical" evidence="2">
    <location>
        <begin position="12"/>
        <end position="34"/>
    </location>
</feature>
<dbReference type="PANTHER" id="PTHR48022:SF26">
    <property type="entry name" value="MAJOR FACILITATOR SUPERFAMILY (MFS) PROFILE DOMAIN-CONTAINING PROTEIN-RELATED"/>
    <property type="match status" value="1"/>
</dbReference>
<dbReference type="AlphaFoldDB" id="A0A443HI00"/>
<gene>
    <name evidence="4" type="ORF">C8Q69DRAFT_502057</name>
</gene>
<evidence type="ECO:0000256" key="1">
    <source>
        <dbReference type="ARBA" id="ARBA00004141"/>
    </source>
</evidence>
<dbReference type="InterPro" id="IPR036259">
    <property type="entry name" value="MFS_trans_sf"/>
</dbReference>
<sequence>MEPYIGLRGWWLTFWLTVACATNMALFGYGQGVFSGVVISDNFLTTLGLVNNPSLIGTISALFDVGSFFHVVLTLFVGGLLGRKKTLLFGTSIMILGAPVWQSETSTVEVRGKLVHLVMCVVGLSVCNWLDYGLAFVGESFSWRSRLAFQFIP</sequence>
<comment type="subcellular location">
    <subcellularLocation>
        <location evidence="1">Membrane</location>
        <topology evidence="1">Multi-pass membrane protein</topology>
    </subcellularLocation>
</comment>
<feature type="signal peptide" evidence="3">
    <location>
        <begin position="1"/>
        <end position="21"/>
    </location>
</feature>
<keyword evidence="2" id="KW-0812">Transmembrane</keyword>
<keyword evidence="5" id="KW-1185">Reference proteome</keyword>
<evidence type="ECO:0000256" key="2">
    <source>
        <dbReference type="SAM" id="Phobius"/>
    </source>
</evidence>
<proteinExistence type="predicted"/>
<keyword evidence="3" id="KW-0732">Signal</keyword>
<dbReference type="Gene3D" id="1.20.1250.20">
    <property type="entry name" value="MFS general substrate transporter like domains"/>
    <property type="match status" value="2"/>
</dbReference>
<dbReference type="Proteomes" id="UP000283841">
    <property type="component" value="Unassembled WGS sequence"/>
</dbReference>